<evidence type="ECO:0000256" key="2">
    <source>
        <dbReference type="ARBA" id="ARBA00022676"/>
    </source>
</evidence>
<evidence type="ECO:0000256" key="6">
    <source>
        <dbReference type="ARBA" id="ARBA00023136"/>
    </source>
</evidence>
<dbReference type="KEGG" id="cace:CACET_c01690"/>
<gene>
    <name evidence="8" type="ORF">CACET_c01690</name>
</gene>
<evidence type="ECO:0000313" key="8">
    <source>
        <dbReference type="EMBL" id="AKL93685.1"/>
    </source>
</evidence>
<dbReference type="Gene3D" id="3.90.550.10">
    <property type="entry name" value="Spore Coat Polysaccharide Biosynthesis Protein SpsA, Chain A"/>
    <property type="match status" value="1"/>
</dbReference>
<dbReference type="GO" id="GO:0016757">
    <property type="term" value="F:glycosyltransferase activity"/>
    <property type="evidence" value="ECO:0007669"/>
    <property type="project" value="UniProtKB-KW"/>
</dbReference>
<keyword evidence="3 8" id="KW-0808">Transferase</keyword>
<dbReference type="PATRIC" id="fig|84022.6.peg.168"/>
<dbReference type="OrthoDB" id="9807778at2"/>
<proteinExistence type="predicted"/>
<dbReference type="PANTHER" id="PTHR48090">
    <property type="entry name" value="UNDECAPRENYL-PHOSPHATE 4-DEOXY-4-FORMAMIDO-L-ARABINOSE TRANSFERASE-RELATED"/>
    <property type="match status" value="1"/>
</dbReference>
<keyword evidence="9" id="KW-1185">Reference proteome</keyword>
<evidence type="ECO:0000256" key="1">
    <source>
        <dbReference type="ARBA" id="ARBA00004141"/>
    </source>
</evidence>
<accession>A0A0G3W762</accession>
<feature type="domain" description="Glycosyltransferase 2-like" evidence="7">
    <location>
        <begin position="7"/>
        <end position="115"/>
    </location>
</feature>
<dbReference type="STRING" id="84022.CACET_c01690"/>
<name>A0A0G3W762_9CLOT</name>
<evidence type="ECO:0000256" key="5">
    <source>
        <dbReference type="ARBA" id="ARBA00022989"/>
    </source>
</evidence>
<dbReference type="InterPro" id="IPR001173">
    <property type="entry name" value="Glyco_trans_2-like"/>
</dbReference>
<keyword evidence="5" id="KW-1133">Transmembrane helix</keyword>
<reference evidence="8 9" key="1">
    <citation type="submission" date="2014-10" db="EMBL/GenBank/DDBJ databases">
        <title>Genome sequence of Clostridium aceticum DSM 1496.</title>
        <authorList>
            <person name="Poehlein A."/>
            <person name="Schiel-Bengelsdorf B."/>
            <person name="Gottschalk G."/>
            <person name="Duerre P."/>
            <person name="Daniel R."/>
        </authorList>
    </citation>
    <scope>NUCLEOTIDE SEQUENCE [LARGE SCALE GENOMIC DNA]</scope>
    <source>
        <strain evidence="8 9">DSM 1496</strain>
    </source>
</reference>
<evidence type="ECO:0000259" key="7">
    <source>
        <dbReference type="Pfam" id="PF00535"/>
    </source>
</evidence>
<sequence>MKEKLVSLVVPMYCENEVARECYKRLKKVLAENNISHEILFINDGSKDNTLSILEEIAKEDKKVKVISFARNFGHQIAVTAGIKKAAGDAVVVIDADLQDPPELIPEMLSLWQQGYSKFA</sequence>
<evidence type="ECO:0000256" key="3">
    <source>
        <dbReference type="ARBA" id="ARBA00022679"/>
    </source>
</evidence>
<comment type="subcellular location">
    <subcellularLocation>
        <location evidence="1">Membrane</location>
        <topology evidence="1">Multi-pass membrane protein</topology>
    </subcellularLocation>
</comment>
<dbReference type="CDD" id="cd04187">
    <property type="entry name" value="DPM1_like_bac"/>
    <property type="match status" value="1"/>
</dbReference>
<dbReference type="InterPro" id="IPR050256">
    <property type="entry name" value="Glycosyltransferase_2"/>
</dbReference>
<evidence type="ECO:0000313" key="9">
    <source>
        <dbReference type="Proteomes" id="UP000035704"/>
    </source>
</evidence>
<dbReference type="Proteomes" id="UP000035704">
    <property type="component" value="Chromosome"/>
</dbReference>
<dbReference type="Pfam" id="PF00535">
    <property type="entry name" value="Glycos_transf_2"/>
    <property type="match status" value="1"/>
</dbReference>
<keyword evidence="4" id="KW-0812">Transmembrane</keyword>
<dbReference type="SUPFAM" id="SSF53448">
    <property type="entry name" value="Nucleotide-diphospho-sugar transferases"/>
    <property type="match status" value="1"/>
</dbReference>
<evidence type="ECO:0000256" key="4">
    <source>
        <dbReference type="ARBA" id="ARBA00022692"/>
    </source>
</evidence>
<dbReference type="InterPro" id="IPR029044">
    <property type="entry name" value="Nucleotide-diphossugar_trans"/>
</dbReference>
<dbReference type="EMBL" id="CP009687">
    <property type="protein sequence ID" value="AKL93685.1"/>
    <property type="molecule type" value="Genomic_DNA"/>
</dbReference>
<dbReference type="PANTHER" id="PTHR48090:SF1">
    <property type="entry name" value="PROPHAGE BACTOPRENOL GLUCOSYL TRANSFERASE HOMOLOG"/>
    <property type="match status" value="1"/>
</dbReference>
<dbReference type="GO" id="GO:0005886">
    <property type="term" value="C:plasma membrane"/>
    <property type="evidence" value="ECO:0007669"/>
    <property type="project" value="TreeGrafter"/>
</dbReference>
<protein>
    <submittedName>
        <fullName evidence="8">Glycosyl transferase, family 2</fullName>
    </submittedName>
</protein>
<organism evidence="8 9">
    <name type="scientific">Clostridium aceticum</name>
    <dbReference type="NCBI Taxonomy" id="84022"/>
    <lineage>
        <taxon>Bacteria</taxon>
        <taxon>Bacillati</taxon>
        <taxon>Bacillota</taxon>
        <taxon>Clostridia</taxon>
        <taxon>Eubacteriales</taxon>
        <taxon>Clostridiaceae</taxon>
        <taxon>Clostridium</taxon>
    </lineage>
</organism>
<keyword evidence="6" id="KW-0472">Membrane</keyword>
<keyword evidence="2" id="KW-0328">Glycosyltransferase</keyword>
<dbReference type="AlphaFoldDB" id="A0A0G3W762"/>